<protein>
    <submittedName>
        <fullName evidence="1">Uncharacterized protein</fullName>
    </submittedName>
</protein>
<name>A0A917CDB0_9HYPH</name>
<dbReference type="AlphaFoldDB" id="A0A917CDB0"/>
<proteinExistence type="predicted"/>
<reference evidence="1" key="2">
    <citation type="submission" date="2020-09" db="EMBL/GenBank/DDBJ databases">
        <authorList>
            <person name="Sun Q."/>
            <person name="Sedlacek I."/>
        </authorList>
    </citation>
    <scope>NUCLEOTIDE SEQUENCE</scope>
    <source>
        <strain evidence="1">CCM 7897</strain>
    </source>
</reference>
<evidence type="ECO:0000313" key="2">
    <source>
        <dbReference type="Proteomes" id="UP000606044"/>
    </source>
</evidence>
<accession>A0A917CDB0</accession>
<dbReference type="Proteomes" id="UP000606044">
    <property type="component" value="Unassembled WGS sequence"/>
</dbReference>
<keyword evidence="2" id="KW-1185">Reference proteome</keyword>
<reference evidence="1" key="1">
    <citation type="journal article" date="2014" name="Int. J. Syst. Evol. Microbiol.">
        <title>Complete genome sequence of Corynebacterium casei LMG S-19264T (=DSM 44701T), isolated from a smear-ripened cheese.</title>
        <authorList>
            <consortium name="US DOE Joint Genome Institute (JGI-PGF)"/>
            <person name="Walter F."/>
            <person name="Albersmeier A."/>
            <person name="Kalinowski J."/>
            <person name="Ruckert C."/>
        </authorList>
    </citation>
    <scope>NUCLEOTIDE SEQUENCE</scope>
    <source>
        <strain evidence="1">CCM 7897</strain>
    </source>
</reference>
<dbReference type="EMBL" id="BMCT01000010">
    <property type="protein sequence ID" value="GGF84364.1"/>
    <property type="molecule type" value="Genomic_DNA"/>
</dbReference>
<comment type="caution">
    <text evidence="1">The sequence shown here is derived from an EMBL/GenBank/DDBJ whole genome shotgun (WGS) entry which is preliminary data.</text>
</comment>
<organism evidence="1 2">
    <name type="scientific">Azorhizobium oxalatiphilum</name>
    <dbReference type="NCBI Taxonomy" id="980631"/>
    <lineage>
        <taxon>Bacteria</taxon>
        <taxon>Pseudomonadati</taxon>
        <taxon>Pseudomonadota</taxon>
        <taxon>Alphaproteobacteria</taxon>
        <taxon>Hyphomicrobiales</taxon>
        <taxon>Xanthobacteraceae</taxon>
        <taxon>Azorhizobium</taxon>
    </lineage>
</organism>
<gene>
    <name evidence="1" type="ORF">GCM10007301_50420</name>
</gene>
<evidence type="ECO:0000313" key="1">
    <source>
        <dbReference type="EMBL" id="GGF84364.1"/>
    </source>
</evidence>
<sequence length="61" mass="6192">MSAVGVSAGLLRGSDGYIAGLSSRAGADVRDWSTADIPPQQGRWVLLTGGNGYPESGRSGL</sequence>